<dbReference type="PANTHER" id="PTHR46586">
    <property type="entry name" value="ANKYRIN REPEAT-CONTAINING PROTEIN"/>
    <property type="match status" value="1"/>
</dbReference>
<reference evidence="2" key="1">
    <citation type="submission" date="2020-06" db="EMBL/GenBank/DDBJ databases">
        <authorList>
            <consortium name="Plant Systems Biology data submission"/>
        </authorList>
    </citation>
    <scope>NUCLEOTIDE SEQUENCE</scope>
    <source>
        <strain evidence="2">D6</strain>
    </source>
</reference>
<name>A0A9N8EW75_9STRA</name>
<evidence type="ECO:0000256" key="1">
    <source>
        <dbReference type="SAM" id="MobiDB-lite"/>
    </source>
</evidence>
<protein>
    <submittedName>
        <fullName evidence="2">Ankyrin repeat protein</fullName>
    </submittedName>
</protein>
<dbReference type="SUPFAM" id="SSF140860">
    <property type="entry name" value="Pseudo ankyrin repeat-like"/>
    <property type="match status" value="2"/>
</dbReference>
<sequence>MSSANDSSEKKRKTPEATETSNNDNSKADVQEMAVGSTEKKAKPSPNDPFRDYLIEMINRGDYDGATRTLLAIPTEKTKELPSKSVIFRNAMAIGTDTLQEMKDDGDYQQLSQNLPVLGDAKTDFDKQIHTARGQVRATSTHTFYKVIFCNPQRAEYWYSKLRTWTPDVCRIVAKVGSLITLQWAQQKEDIHWGESTCAAAAKHGHFDVLQWAHANGCRWDASTLEGAAFCGNTEMLNWAMSKGCPLPTNGASIAMAAAEGGKIEALNWAQRNVGPWNESVCAAAARGGQLDTLKYLRNNDPNNQCPWNEMTCSEAARYGHQNVIDWAQDNGCPWDGSTCEMAAWGGHLHILQQAREKGCRWGTSTCYAAALNGHLEILKWARENGCPWDSFVISGARLGEHLDIVNWARANGCPEPPV</sequence>
<dbReference type="EMBL" id="CAICTM010002002">
    <property type="protein sequence ID" value="CAB9527475.1"/>
    <property type="molecule type" value="Genomic_DNA"/>
</dbReference>
<organism evidence="2 3">
    <name type="scientific">Seminavis robusta</name>
    <dbReference type="NCBI Taxonomy" id="568900"/>
    <lineage>
        <taxon>Eukaryota</taxon>
        <taxon>Sar</taxon>
        <taxon>Stramenopiles</taxon>
        <taxon>Ochrophyta</taxon>
        <taxon>Bacillariophyta</taxon>
        <taxon>Bacillariophyceae</taxon>
        <taxon>Bacillariophycidae</taxon>
        <taxon>Naviculales</taxon>
        <taxon>Naviculaceae</taxon>
        <taxon>Seminavis</taxon>
    </lineage>
</organism>
<comment type="caution">
    <text evidence="2">The sequence shown here is derived from an EMBL/GenBank/DDBJ whole genome shotgun (WGS) entry which is preliminary data.</text>
</comment>
<accession>A0A9N8EW75</accession>
<dbReference type="AlphaFoldDB" id="A0A9N8EW75"/>
<dbReference type="Gene3D" id="1.25.40.20">
    <property type="entry name" value="Ankyrin repeat-containing domain"/>
    <property type="match status" value="1"/>
</dbReference>
<gene>
    <name evidence="2" type="ORF">SEMRO_2004_G310420.1</name>
</gene>
<keyword evidence="3" id="KW-1185">Reference proteome</keyword>
<dbReference type="InterPro" id="IPR052050">
    <property type="entry name" value="SecEffector_AnkRepeat"/>
</dbReference>
<proteinExistence type="predicted"/>
<feature type="region of interest" description="Disordered" evidence="1">
    <location>
        <begin position="1"/>
        <end position="48"/>
    </location>
</feature>
<evidence type="ECO:0000313" key="2">
    <source>
        <dbReference type="EMBL" id="CAB9527475.1"/>
    </source>
</evidence>
<dbReference type="PANTHER" id="PTHR46586:SF3">
    <property type="entry name" value="ANKYRIN REPEAT-CONTAINING PROTEIN"/>
    <property type="match status" value="1"/>
</dbReference>
<dbReference type="Proteomes" id="UP001153069">
    <property type="component" value="Unassembled WGS sequence"/>
</dbReference>
<dbReference type="InterPro" id="IPR036770">
    <property type="entry name" value="Ankyrin_rpt-contain_sf"/>
</dbReference>
<evidence type="ECO:0000313" key="3">
    <source>
        <dbReference type="Proteomes" id="UP001153069"/>
    </source>
</evidence>